<dbReference type="VEuPathDB" id="FungiDB:PTTG_27643"/>
<proteinExistence type="predicted"/>
<reference evidence="3 4" key="3">
    <citation type="journal article" date="2017" name="G3 (Bethesda)">
        <title>Comparative analysis highlights variable genome content of wheat rusts and divergence of the mating loci.</title>
        <authorList>
            <person name="Cuomo C.A."/>
            <person name="Bakkeren G."/>
            <person name="Khalil H.B."/>
            <person name="Panwar V."/>
            <person name="Joly D."/>
            <person name="Linning R."/>
            <person name="Sakthikumar S."/>
            <person name="Song X."/>
            <person name="Adiconis X."/>
            <person name="Fan L."/>
            <person name="Goldberg J.M."/>
            <person name="Levin J.Z."/>
            <person name="Young S."/>
            <person name="Zeng Q."/>
            <person name="Anikster Y."/>
            <person name="Bruce M."/>
            <person name="Wang M."/>
            <person name="Yin C."/>
            <person name="McCallum B."/>
            <person name="Szabo L.J."/>
            <person name="Hulbert S."/>
            <person name="Chen X."/>
            <person name="Fellers J.P."/>
        </authorList>
    </citation>
    <scope>NUCLEOTIDE SEQUENCE</scope>
    <source>
        <strain evidence="4">Isolate 1-1 / race 1 (BBBD)</strain>
        <strain evidence="3">isolate 1-1 / race 1 (BBBD)</strain>
    </source>
</reference>
<evidence type="ECO:0000313" key="4">
    <source>
        <dbReference type="Proteomes" id="UP000005240"/>
    </source>
</evidence>
<keyword evidence="4" id="KW-1185">Reference proteome</keyword>
<organism evidence="2">
    <name type="scientific">Puccinia triticina (isolate 1-1 / race 1 (BBBD))</name>
    <name type="common">Brown leaf rust fungus</name>
    <dbReference type="NCBI Taxonomy" id="630390"/>
    <lineage>
        <taxon>Eukaryota</taxon>
        <taxon>Fungi</taxon>
        <taxon>Dikarya</taxon>
        <taxon>Basidiomycota</taxon>
        <taxon>Pucciniomycotina</taxon>
        <taxon>Pucciniomycetes</taxon>
        <taxon>Pucciniales</taxon>
        <taxon>Pucciniaceae</taxon>
        <taxon>Puccinia</taxon>
    </lineage>
</organism>
<reference evidence="2" key="2">
    <citation type="submission" date="2016-05" db="EMBL/GenBank/DDBJ databases">
        <title>Comparative analysis highlights variable genome content of wheat rusts and divergence of the mating loci.</title>
        <authorList>
            <person name="Cuomo C.A."/>
            <person name="Bakkeren G."/>
            <person name="Szabo L."/>
            <person name="Khalil H."/>
            <person name="Joly D."/>
            <person name="Goldberg J."/>
            <person name="Young S."/>
            <person name="Zeng Q."/>
            <person name="Fellers J."/>
        </authorList>
    </citation>
    <scope>NUCLEOTIDE SEQUENCE [LARGE SCALE GENOMIC DNA]</scope>
    <source>
        <strain evidence="2">1-1 BBBD Race 1</strain>
    </source>
</reference>
<protein>
    <submittedName>
        <fullName evidence="2 3">Uncharacterized protein</fullName>
    </submittedName>
</protein>
<dbReference type="EMBL" id="ADAS02000064">
    <property type="protein sequence ID" value="OAV92432.1"/>
    <property type="molecule type" value="Genomic_DNA"/>
</dbReference>
<evidence type="ECO:0000313" key="3">
    <source>
        <dbReference type="EnsemblFungi" id="PTTG_27643-t43_1-p1"/>
    </source>
</evidence>
<sequence>MSLDDRFQELRSDLSRFENVIKPYDWKSSHYDPRIQRETEKRLRNWIGELWQAHKELDGIFELIDLRRRHNSFLKSFKQFYTGIDYTNKEKLGAESGQSLTGTSSKRRKPTGHALDAGTDTSEWLKKLNQLMDKMTPPVNDARRINLDQKPSRLQSNEYETAEILFVQQMVLRTIKFLCDDKLISQKDLQKFTHLNQPADKLDEMREAIRLIPLYRSSTLVMLLDSRFA</sequence>
<evidence type="ECO:0000313" key="2">
    <source>
        <dbReference type="EMBL" id="OAV92432.1"/>
    </source>
</evidence>
<dbReference type="Proteomes" id="UP000005240">
    <property type="component" value="Unassembled WGS sequence"/>
</dbReference>
<name>A0A180GJC4_PUCT1</name>
<reference evidence="2" key="1">
    <citation type="submission" date="2009-11" db="EMBL/GenBank/DDBJ databases">
        <authorList>
            <consortium name="The Broad Institute Genome Sequencing Platform"/>
            <person name="Ward D."/>
            <person name="Feldgarden M."/>
            <person name="Earl A."/>
            <person name="Young S.K."/>
            <person name="Zeng Q."/>
            <person name="Koehrsen M."/>
            <person name="Alvarado L."/>
            <person name="Berlin A."/>
            <person name="Bochicchio J."/>
            <person name="Borenstein D."/>
            <person name="Chapman S.B."/>
            <person name="Chen Z."/>
            <person name="Engels R."/>
            <person name="Freedman E."/>
            <person name="Gellesch M."/>
            <person name="Goldberg J."/>
            <person name="Griggs A."/>
            <person name="Gujja S."/>
            <person name="Heilman E."/>
            <person name="Heiman D."/>
            <person name="Hepburn T."/>
            <person name="Howarth C."/>
            <person name="Jen D."/>
            <person name="Larson L."/>
            <person name="Lewis B."/>
            <person name="Mehta T."/>
            <person name="Park D."/>
            <person name="Pearson M."/>
            <person name="Roberts A."/>
            <person name="Saif S."/>
            <person name="Shea T."/>
            <person name="Shenoy N."/>
            <person name="Sisk P."/>
            <person name="Stolte C."/>
            <person name="Sykes S."/>
            <person name="Thomson T."/>
            <person name="Walk T."/>
            <person name="White J."/>
            <person name="Yandava C."/>
            <person name="Izard J."/>
            <person name="Baranova O.V."/>
            <person name="Blanton J.M."/>
            <person name="Tanner A.C."/>
            <person name="Dewhirst F.E."/>
            <person name="Haas B."/>
            <person name="Nusbaum C."/>
            <person name="Birren B."/>
        </authorList>
    </citation>
    <scope>NUCLEOTIDE SEQUENCE [LARGE SCALE GENOMIC DNA]</scope>
    <source>
        <strain evidence="2">1-1 BBBD Race 1</strain>
    </source>
</reference>
<feature type="region of interest" description="Disordered" evidence="1">
    <location>
        <begin position="95"/>
        <end position="117"/>
    </location>
</feature>
<dbReference type="AlphaFoldDB" id="A0A180GJC4"/>
<gene>
    <name evidence="2" type="ORF">PTTG_27643</name>
</gene>
<evidence type="ECO:0000256" key="1">
    <source>
        <dbReference type="SAM" id="MobiDB-lite"/>
    </source>
</evidence>
<reference evidence="3" key="4">
    <citation type="submission" date="2025-05" db="UniProtKB">
        <authorList>
            <consortium name="EnsemblFungi"/>
        </authorList>
    </citation>
    <scope>IDENTIFICATION</scope>
    <source>
        <strain evidence="3">isolate 1-1 / race 1 (BBBD)</strain>
    </source>
</reference>
<dbReference type="EnsemblFungi" id="PTTG_27643-t43_1">
    <property type="protein sequence ID" value="PTTG_27643-t43_1-p1"/>
    <property type="gene ID" value="PTTG_27643"/>
</dbReference>
<accession>A0A180GJC4</accession>